<sequence length="249" mass="28218">MISKYQLVPNSEHYAITVDLLGRMGELNTASDVINDMPMQVGPDIWGASLDACCRHQNMKIDSVMTALDICGVRVDLVTPDEVMAGYGWSTEQLPEIPRNKTAILWAGYVLPLFKNINTATYQNYMNNRISALSRLAHMPSDASMERPLQQTLIYPELPVVYDRQLRGEIVNFFKAAVVIINCRHPQFFRYYGDLKHHNLLHMSIFPVLIALAIKLKFETNAKIVNQFQAPTNIDPGVVDYLAKLHNLL</sequence>
<accession>A0A9D5BGP1</accession>
<dbReference type="Gramene" id="Psat01G0206500-T1">
    <property type="protein sequence ID" value="KAI5443261.1"/>
    <property type="gene ID" value="KIW84_012065"/>
</dbReference>
<evidence type="ECO:0000313" key="1">
    <source>
        <dbReference type="EMBL" id="KAI5443261.1"/>
    </source>
</evidence>
<dbReference type="InterPro" id="IPR011990">
    <property type="entry name" value="TPR-like_helical_dom_sf"/>
</dbReference>
<evidence type="ECO:0008006" key="3">
    <source>
        <dbReference type="Google" id="ProtNLM"/>
    </source>
</evidence>
<dbReference type="PANTHER" id="PTHR47926">
    <property type="entry name" value="PENTATRICOPEPTIDE REPEAT-CONTAINING PROTEIN"/>
    <property type="match status" value="1"/>
</dbReference>
<organism evidence="1 2">
    <name type="scientific">Pisum sativum</name>
    <name type="common">Garden pea</name>
    <name type="synonym">Lathyrus oleraceus</name>
    <dbReference type="NCBI Taxonomy" id="3888"/>
    <lineage>
        <taxon>Eukaryota</taxon>
        <taxon>Viridiplantae</taxon>
        <taxon>Streptophyta</taxon>
        <taxon>Embryophyta</taxon>
        <taxon>Tracheophyta</taxon>
        <taxon>Spermatophyta</taxon>
        <taxon>Magnoliopsida</taxon>
        <taxon>eudicotyledons</taxon>
        <taxon>Gunneridae</taxon>
        <taxon>Pentapetalae</taxon>
        <taxon>rosids</taxon>
        <taxon>fabids</taxon>
        <taxon>Fabales</taxon>
        <taxon>Fabaceae</taxon>
        <taxon>Papilionoideae</taxon>
        <taxon>50 kb inversion clade</taxon>
        <taxon>NPAAA clade</taxon>
        <taxon>Hologalegina</taxon>
        <taxon>IRL clade</taxon>
        <taxon>Fabeae</taxon>
        <taxon>Lathyrus</taxon>
    </lineage>
</organism>
<dbReference type="AlphaFoldDB" id="A0A9D5BGP1"/>
<gene>
    <name evidence="1" type="ORF">KIW84_012065</name>
</gene>
<proteinExistence type="predicted"/>
<dbReference type="Gene3D" id="1.25.40.10">
    <property type="entry name" value="Tetratricopeptide repeat domain"/>
    <property type="match status" value="1"/>
</dbReference>
<dbReference type="EMBL" id="JAMSHJ010000001">
    <property type="protein sequence ID" value="KAI5443261.1"/>
    <property type="molecule type" value="Genomic_DNA"/>
</dbReference>
<dbReference type="InterPro" id="IPR046960">
    <property type="entry name" value="PPR_At4g14850-like_plant"/>
</dbReference>
<keyword evidence="2" id="KW-1185">Reference proteome</keyword>
<dbReference type="PANTHER" id="PTHR47926:SF431">
    <property type="entry name" value="PENTATRICOPEPTIDE REPEAT-CONTAINING PROTEIN-RELATED"/>
    <property type="match status" value="1"/>
</dbReference>
<comment type="caution">
    <text evidence="1">The sequence shown here is derived from an EMBL/GenBank/DDBJ whole genome shotgun (WGS) entry which is preliminary data.</text>
</comment>
<evidence type="ECO:0000313" key="2">
    <source>
        <dbReference type="Proteomes" id="UP001058974"/>
    </source>
</evidence>
<dbReference type="Proteomes" id="UP001058974">
    <property type="component" value="Chromosome 1"/>
</dbReference>
<name>A0A9D5BGP1_PEA</name>
<protein>
    <recommendedName>
        <fullName evidence="3">Pentatricopeptide repeat-containing protein</fullName>
    </recommendedName>
</protein>
<dbReference type="GO" id="GO:0003723">
    <property type="term" value="F:RNA binding"/>
    <property type="evidence" value="ECO:0007669"/>
    <property type="project" value="InterPro"/>
</dbReference>
<reference evidence="1 2" key="1">
    <citation type="journal article" date="2022" name="Nat. Genet.">
        <title>Improved pea reference genome and pan-genome highlight genomic features and evolutionary characteristics.</title>
        <authorList>
            <person name="Yang T."/>
            <person name="Liu R."/>
            <person name="Luo Y."/>
            <person name="Hu S."/>
            <person name="Wang D."/>
            <person name="Wang C."/>
            <person name="Pandey M.K."/>
            <person name="Ge S."/>
            <person name="Xu Q."/>
            <person name="Li N."/>
            <person name="Li G."/>
            <person name="Huang Y."/>
            <person name="Saxena R.K."/>
            <person name="Ji Y."/>
            <person name="Li M."/>
            <person name="Yan X."/>
            <person name="He Y."/>
            <person name="Liu Y."/>
            <person name="Wang X."/>
            <person name="Xiang C."/>
            <person name="Varshney R.K."/>
            <person name="Ding H."/>
            <person name="Gao S."/>
            <person name="Zong X."/>
        </authorList>
    </citation>
    <scope>NUCLEOTIDE SEQUENCE [LARGE SCALE GENOMIC DNA]</scope>
    <source>
        <strain evidence="1 2">cv. Zhongwan 6</strain>
    </source>
</reference>
<dbReference type="GO" id="GO:0009451">
    <property type="term" value="P:RNA modification"/>
    <property type="evidence" value="ECO:0007669"/>
    <property type="project" value="InterPro"/>
</dbReference>